<dbReference type="AlphaFoldDB" id="A0A0M0F2K3"/>
<comment type="caution">
    <text evidence="3">The sequence shown here is derived from an EMBL/GenBank/DDBJ whole genome shotgun (WGS) entry which is preliminary data.</text>
</comment>
<dbReference type="InterPro" id="IPR055367">
    <property type="entry name" value="WH4_Lhr"/>
</dbReference>
<proteinExistence type="predicted"/>
<dbReference type="Proteomes" id="UP000037387">
    <property type="component" value="Unassembled WGS sequence"/>
</dbReference>
<sequence>MLTRAVAPAEGVAGSFRAVYRVLSELEATGAARRGYFVEHLGGSQFALPGAVDQLRTDGQDRDRALEAAAARGLRRAPGDGPAPAPGDPMLDDPIPDDRTLGGTRPARGGPRPGAVLLAATDPANPYGAALPWPARPSAVGPGAATTPTVASHAGGGAAPTDRAVTGADTSRGHRPGRKAGAVVVLSDGDLALYVERGGRSVLSFVDGPRLAEASAELVRAVRAGRLGKVVVQRVDGVEALAGAGTTATSADDAVRALLDAGFRATPRGLRAA</sequence>
<dbReference type="EMBL" id="ATNL01000014">
    <property type="protein sequence ID" value="KON71815.1"/>
    <property type="molecule type" value="Genomic_DNA"/>
</dbReference>
<feature type="domain" description="Large helicase-related protein winged-helix" evidence="2">
    <location>
        <begin position="2"/>
        <end position="64"/>
    </location>
</feature>
<feature type="region of interest" description="Disordered" evidence="1">
    <location>
        <begin position="139"/>
        <end position="177"/>
    </location>
</feature>
<feature type="region of interest" description="Disordered" evidence="1">
    <location>
        <begin position="70"/>
        <end position="114"/>
    </location>
</feature>
<feature type="compositionally biased region" description="Low complexity" evidence="1">
    <location>
        <begin position="101"/>
        <end position="114"/>
    </location>
</feature>
<dbReference type="Pfam" id="PF23234">
    <property type="entry name" value="WHD_4th_Lhr"/>
    <property type="match status" value="1"/>
</dbReference>
<organism evidence="3 4">
    <name type="scientific">Cellulosimicrobium cellulans F16</name>
    <dbReference type="NCBI Taxonomy" id="1350482"/>
    <lineage>
        <taxon>Bacteria</taxon>
        <taxon>Bacillati</taxon>
        <taxon>Actinomycetota</taxon>
        <taxon>Actinomycetes</taxon>
        <taxon>Micrococcales</taxon>
        <taxon>Promicromonosporaceae</taxon>
        <taxon>Cellulosimicrobium</taxon>
    </lineage>
</organism>
<keyword evidence="4" id="KW-1185">Reference proteome</keyword>
<evidence type="ECO:0000313" key="4">
    <source>
        <dbReference type="Proteomes" id="UP000037387"/>
    </source>
</evidence>
<name>A0A0M0F2K3_CELCE</name>
<accession>A0A0M0F2K3</accession>
<gene>
    <name evidence="3" type="ORF">M768_17685</name>
</gene>
<evidence type="ECO:0000313" key="3">
    <source>
        <dbReference type="EMBL" id="KON71815.1"/>
    </source>
</evidence>
<protein>
    <recommendedName>
        <fullName evidence="2">Large helicase-related protein winged-helix domain-containing protein</fullName>
    </recommendedName>
</protein>
<evidence type="ECO:0000256" key="1">
    <source>
        <dbReference type="SAM" id="MobiDB-lite"/>
    </source>
</evidence>
<evidence type="ECO:0000259" key="2">
    <source>
        <dbReference type="Pfam" id="PF23234"/>
    </source>
</evidence>
<reference evidence="3 4" key="1">
    <citation type="journal article" date="2015" name="Sci. Rep.">
        <title>Functional and structural properties of a novel cellulosome-like multienzyme complex: efficient glycoside hydrolysis of water-insoluble 7-xylosyl-10-deacetylpaclitaxel.</title>
        <authorList>
            <person name="Dou T.Y."/>
            <person name="Luan H.W."/>
            <person name="Ge G.B."/>
            <person name="Dong M.M."/>
            <person name="Zou H.F."/>
            <person name="He Y.Q."/>
            <person name="Cui P."/>
            <person name="Wang J.Y."/>
            <person name="Hao D.C."/>
            <person name="Yang S.L."/>
            <person name="Yang L."/>
        </authorList>
    </citation>
    <scope>NUCLEOTIDE SEQUENCE [LARGE SCALE GENOMIC DNA]</scope>
    <source>
        <strain evidence="3 4">F16</strain>
    </source>
</reference>
<dbReference type="PATRIC" id="fig|1350482.3.peg.3878"/>